<dbReference type="EMBL" id="CZQE01000159">
    <property type="protein sequence ID" value="CUS44529.1"/>
    <property type="molecule type" value="Genomic_DNA"/>
</dbReference>
<reference evidence="1" key="1">
    <citation type="submission" date="2015-10" db="EMBL/GenBank/DDBJ databases">
        <authorList>
            <person name="Gilbert D.G."/>
        </authorList>
    </citation>
    <scope>NUCLEOTIDE SEQUENCE</scope>
</reference>
<name>A0A160TM51_9ZZZZ</name>
<organism evidence="1">
    <name type="scientific">hydrothermal vent metagenome</name>
    <dbReference type="NCBI Taxonomy" id="652676"/>
    <lineage>
        <taxon>unclassified sequences</taxon>
        <taxon>metagenomes</taxon>
        <taxon>ecological metagenomes</taxon>
    </lineage>
</organism>
<dbReference type="AlphaFoldDB" id="A0A160TM51"/>
<protein>
    <submittedName>
        <fullName evidence="1">Uncharacterized protein</fullName>
    </submittedName>
</protein>
<evidence type="ECO:0000313" key="1">
    <source>
        <dbReference type="EMBL" id="CUS44529.1"/>
    </source>
</evidence>
<gene>
    <name evidence="1" type="ORF">MGWOODY_Smn523</name>
</gene>
<accession>A0A160TM51</accession>
<sequence length="46" mass="4873">MTFLITGTPGAFITDDWISPIGGWLLIADALIAAAAARNPAMRLEE</sequence>
<proteinExistence type="predicted"/>